<dbReference type="EMBL" id="ALBS01000196">
    <property type="protein sequence ID" value="EJT48652.1"/>
    <property type="molecule type" value="Genomic_DNA"/>
</dbReference>
<dbReference type="VEuPathDB" id="FungiDB:A1Q1_02379"/>
<reference evidence="1 2" key="1">
    <citation type="journal article" date="2012" name="Eukaryot. Cell">
        <title>Draft genome sequence of CBS 2479, the standard type strain of Trichosporon asahii.</title>
        <authorList>
            <person name="Yang R.Y."/>
            <person name="Li H.T."/>
            <person name="Zhu H."/>
            <person name="Zhou G.P."/>
            <person name="Wang M."/>
            <person name="Wang L."/>
        </authorList>
    </citation>
    <scope>NUCLEOTIDE SEQUENCE [LARGE SCALE GENOMIC DNA]</scope>
    <source>
        <strain evidence="2">ATCC 90039 / CBS 2479 / JCM 2466 / KCTC 7840 / NCYC 2677 / UAMH 7654</strain>
    </source>
</reference>
<dbReference type="HOGENOM" id="CLU_1817163_0_0_1"/>
<evidence type="ECO:0000313" key="1">
    <source>
        <dbReference type="EMBL" id="EJT48652.1"/>
    </source>
</evidence>
<comment type="caution">
    <text evidence="1">The sequence shown here is derived from an EMBL/GenBank/DDBJ whole genome shotgun (WGS) entry which is preliminary data.</text>
</comment>
<dbReference type="RefSeq" id="XP_014180799.1">
    <property type="nucleotide sequence ID" value="XM_014325324.1"/>
</dbReference>
<sequence length="142" mass="15261">MWDTCYRAAERVSADTAAKTGSEASQASHAAHAGASGVRGAALRLPRVAYHTMPKARHASGVPFRVSTSMDTSELVVDLESNSSSQTLTTAGLNWGAKKVSSQVIECYDLRAFIRSTDWLSSIPGWAAMSNVENRNMPSTQR</sequence>
<organism evidence="1 2">
    <name type="scientific">Trichosporon asahii var. asahii (strain ATCC 90039 / CBS 2479 / JCM 2466 / KCTC 7840 / NBRC 103889/ NCYC 2677 / UAMH 7654)</name>
    <name type="common">Yeast</name>
    <dbReference type="NCBI Taxonomy" id="1186058"/>
    <lineage>
        <taxon>Eukaryota</taxon>
        <taxon>Fungi</taxon>
        <taxon>Dikarya</taxon>
        <taxon>Basidiomycota</taxon>
        <taxon>Agaricomycotina</taxon>
        <taxon>Tremellomycetes</taxon>
        <taxon>Trichosporonales</taxon>
        <taxon>Trichosporonaceae</taxon>
        <taxon>Trichosporon</taxon>
    </lineage>
</organism>
<dbReference type="Proteomes" id="UP000002748">
    <property type="component" value="Unassembled WGS sequence"/>
</dbReference>
<dbReference type="AlphaFoldDB" id="J6F0I4"/>
<gene>
    <name evidence="1" type="ORF">A1Q1_02379</name>
</gene>
<evidence type="ECO:0000313" key="2">
    <source>
        <dbReference type="Proteomes" id="UP000002748"/>
    </source>
</evidence>
<name>J6F0I4_TRIAS</name>
<proteinExistence type="predicted"/>
<dbReference type="GeneID" id="25985893"/>
<accession>J6F0I4</accession>
<dbReference type="KEGG" id="tasa:A1Q1_02379"/>
<protein>
    <submittedName>
        <fullName evidence="1">Uncharacterized protein</fullName>
    </submittedName>
</protein>